<gene>
    <name evidence="2" type="ORF">AB675_5108</name>
</gene>
<evidence type="ECO:0000256" key="1">
    <source>
        <dbReference type="SAM" id="MobiDB-lite"/>
    </source>
</evidence>
<proteinExistence type="predicted"/>
<organism evidence="2 3">
    <name type="scientific">Cyphellophora attinorum</name>
    <dbReference type="NCBI Taxonomy" id="1664694"/>
    <lineage>
        <taxon>Eukaryota</taxon>
        <taxon>Fungi</taxon>
        <taxon>Dikarya</taxon>
        <taxon>Ascomycota</taxon>
        <taxon>Pezizomycotina</taxon>
        <taxon>Eurotiomycetes</taxon>
        <taxon>Chaetothyriomycetidae</taxon>
        <taxon>Chaetothyriales</taxon>
        <taxon>Cyphellophoraceae</taxon>
        <taxon>Cyphellophora</taxon>
    </lineage>
</organism>
<dbReference type="PANTHER" id="PTHR40018:SF1">
    <property type="entry name" value="[PSI+] INDUCTION PROTEIN 2"/>
    <property type="match status" value="1"/>
</dbReference>
<dbReference type="AlphaFoldDB" id="A0A0N0NLN3"/>
<feature type="region of interest" description="Disordered" evidence="1">
    <location>
        <begin position="77"/>
        <end position="100"/>
    </location>
</feature>
<reference evidence="2 3" key="1">
    <citation type="submission" date="2015-06" db="EMBL/GenBank/DDBJ databases">
        <title>Draft genome of the ant-associated black yeast Phialophora attae CBS 131958.</title>
        <authorList>
            <person name="Moreno L.F."/>
            <person name="Stielow B.J."/>
            <person name="de Hoog S."/>
            <person name="Vicente V.A."/>
            <person name="Weiss V.A."/>
            <person name="de Vries M."/>
            <person name="Cruz L.M."/>
            <person name="Souza E.M."/>
        </authorList>
    </citation>
    <scope>NUCLEOTIDE SEQUENCE [LARGE SCALE GENOMIC DNA]</scope>
    <source>
        <strain evidence="2 3">CBS 131958</strain>
    </source>
</reference>
<name>A0A0N0NLN3_9EURO</name>
<dbReference type="GO" id="GO:0005886">
    <property type="term" value="C:plasma membrane"/>
    <property type="evidence" value="ECO:0007669"/>
    <property type="project" value="TreeGrafter"/>
</dbReference>
<keyword evidence="3" id="KW-1185">Reference proteome</keyword>
<evidence type="ECO:0000313" key="3">
    <source>
        <dbReference type="Proteomes" id="UP000038010"/>
    </source>
</evidence>
<dbReference type="GO" id="GO:0005935">
    <property type="term" value="C:cellular bud neck"/>
    <property type="evidence" value="ECO:0007669"/>
    <property type="project" value="TreeGrafter"/>
</dbReference>
<dbReference type="PANTHER" id="PTHR40018">
    <property type="entry name" value="[PSI+] INDUCTION PROTEIN 2"/>
    <property type="match status" value="1"/>
</dbReference>
<feature type="region of interest" description="Disordered" evidence="1">
    <location>
        <begin position="165"/>
        <end position="190"/>
    </location>
</feature>
<sequence length="383" mass="41106">MSGVINDIKSAPETFTSWDKCMSKAYCKWPVIAGIVIGSLIILSVLFCLVQCLCCGYSCAKMLCCCCNGCDCGGKDRRRNKDDRSSKYQDSSYHQLHQPNPYSGYQPPAAMAPAYGAPQTARFESDTKGGDALPAMPSWDNAVSHRVEVHDPQPKHEDVEMGRLNPHSGRGGYDQVPLSPTSPTHAIPGYFPPGAVAGGAAAGTGYGSSSDLGNQRLNQQHTGYRGVDYDQPQVPTSPAPTYQTHAHQPSGDRFIAGAASPSPYGYQSQQQPQHGSNTPYNHDSPYHDDYNNRSFSPPAPTPRSNTFSPPPAGTMPTSNSYNSFNSTPSQYATPYEAPQQQSYGGYGNAVTSPTYHEAEASGARPPSLLQVGRKAVPGSTREV</sequence>
<protein>
    <recommendedName>
        <fullName evidence="4">[PSI+] induction protein 2</fullName>
    </recommendedName>
</protein>
<evidence type="ECO:0000313" key="2">
    <source>
        <dbReference type="EMBL" id="KPI39378.1"/>
    </source>
</evidence>
<accession>A0A0N0NLN3</accession>
<feature type="region of interest" description="Disordered" evidence="1">
    <location>
        <begin position="225"/>
        <end position="383"/>
    </location>
</feature>
<dbReference type="RefSeq" id="XP_017999341.1">
    <property type="nucleotide sequence ID" value="XM_018145294.1"/>
</dbReference>
<dbReference type="Proteomes" id="UP000038010">
    <property type="component" value="Unassembled WGS sequence"/>
</dbReference>
<dbReference type="GeneID" id="28737174"/>
<dbReference type="OrthoDB" id="5401332at2759"/>
<feature type="compositionally biased region" description="Basic and acidic residues" evidence="1">
    <location>
        <begin position="77"/>
        <end position="87"/>
    </location>
</feature>
<dbReference type="InterPro" id="IPR037504">
    <property type="entry name" value="PSI_induc_2"/>
</dbReference>
<feature type="compositionally biased region" description="Polar residues" evidence="1">
    <location>
        <begin position="233"/>
        <end position="247"/>
    </location>
</feature>
<feature type="compositionally biased region" description="Polar residues" evidence="1">
    <location>
        <begin position="315"/>
        <end position="354"/>
    </location>
</feature>
<evidence type="ECO:0008006" key="4">
    <source>
        <dbReference type="Google" id="ProtNLM"/>
    </source>
</evidence>
<feature type="compositionally biased region" description="Polar residues" evidence="1">
    <location>
        <begin position="88"/>
        <end position="100"/>
    </location>
</feature>
<comment type="caution">
    <text evidence="2">The sequence shown here is derived from an EMBL/GenBank/DDBJ whole genome shotgun (WGS) entry which is preliminary data.</text>
</comment>
<feature type="compositionally biased region" description="Low complexity" evidence="1">
    <location>
        <begin position="260"/>
        <end position="276"/>
    </location>
</feature>
<dbReference type="EMBL" id="LFJN01000015">
    <property type="protein sequence ID" value="KPI39378.1"/>
    <property type="molecule type" value="Genomic_DNA"/>
</dbReference>
<dbReference type="STRING" id="1664694.A0A0N0NLN3"/>
<dbReference type="VEuPathDB" id="FungiDB:AB675_5108"/>